<reference evidence="1" key="1">
    <citation type="submission" date="2022-11" db="EMBL/GenBank/DDBJ databases">
        <title>Genome Resource of Sclerotinia nivalis Strain SnTB1, a Plant Pathogen Isolated from American Ginseng.</title>
        <authorList>
            <person name="Fan S."/>
        </authorList>
    </citation>
    <scope>NUCLEOTIDE SEQUENCE</scope>
    <source>
        <strain evidence="1">SnTB1</strain>
    </source>
</reference>
<dbReference type="OrthoDB" id="3565252at2759"/>
<evidence type="ECO:0000313" key="1">
    <source>
        <dbReference type="EMBL" id="KAJ8059442.1"/>
    </source>
</evidence>
<protein>
    <submittedName>
        <fullName evidence="1">Uncharacterized protein</fullName>
    </submittedName>
</protein>
<comment type="caution">
    <text evidence="1">The sequence shown here is derived from an EMBL/GenBank/DDBJ whole genome shotgun (WGS) entry which is preliminary data.</text>
</comment>
<keyword evidence="2" id="KW-1185">Reference proteome</keyword>
<evidence type="ECO:0000313" key="2">
    <source>
        <dbReference type="Proteomes" id="UP001152300"/>
    </source>
</evidence>
<accession>A0A9X0AB40</accession>
<proteinExistence type="predicted"/>
<dbReference type="AlphaFoldDB" id="A0A9X0AB40"/>
<organism evidence="1 2">
    <name type="scientific">Sclerotinia nivalis</name>
    <dbReference type="NCBI Taxonomy" id="352851"/>
    <lineage>
        <taxon>Eukaryota</taxon>
        <taxon>Fungi</taxon>
        <taxon>Dikarya</taxon>
        <taxon>Ascomycota</taxon>
        <taxon>Pezizomycotina</taxon>
        <taxon>Leotiomycetes</taxon>
        <taxon>Helotiales</taxon>
        <taxon>Sclerotiniaceae</taxon>
        <taxon>Sclerotinia</taxon>
    </lineage>
</organism>
<name>A0A9X0AB40_9HELO</name>
<gene>
    <name evidence="1" type="ORF">OCU04_011106</name>
</gene>
<dbReference type="EMBL" id="JAPEIS010000014">
    <property type="protein sequence ID" value="KAJ8059442.1"/>
    <property type="molecule type" value="Genomic_DNA"/>
</dbReference>
<dbReference type="Proteomes" id="UP001152300">
    <property type="component" value="Unassembled WGS sequence"/>
</dbReference>
<sequence>MDAKRTSSLSTLLLQHNVDIKSPRIGSGKINNNSSTHKNPRLLHKILATTIAPQSHDTQHQVMSFIVEKKDRLGYGLRMQKVIASNRSKDVYLSHSLHGYPPEKNISPIQDRKFGIFASHNKF</sequence>